<evidence type="ECO:0000313" key="2">
    <source>
        <dbReference type="EMBL" id="KAK2022799.1"/>
    </source>
</evidence>
<protein>
    <submittedName>
        <fullName evidence="2">Uncharacterized protein</fullName>
    </submittedName>
</protein>
<reference evidence="2" key="1">
    <citation type="submission" date="2021-06" db="EMBL/GenBank/DDBJ databases">
        <title>Comparative genomics, transcriptomics and evolutionary studies reveal genomic signatures of adaptation to plant cell wall in hemibiotrophic fungi.</title>
        <authorList>
            <consortium name="DOE Joint Genome Institute"/>
            <person name="Baroncelli R."/>
            <person name="Diaz J.F."/>
            <person name="Benocci T."/>
            <person name="Peng M."/>
            <person name="Battaglia E."/>
            <person name="Haridas S."/>
            <person name="Andreopoulos W."/>
            <person name="Labutti K."/>
            <person name="Pangilinan J."/>
            <person name="Floch G.L."/>
            <person name="Makela M.R."/>
            <person name="Henrissat B."/>
            <person name="Grigoriev I.V."/>
            <person name="Crouch J.A."/>
            <person name="De Vries R.P."/>
            <person name="Sukno S.A."/>
            <person name="Thon M.R."/>
        </authorList>
    </citation>
    <scope>NUCLEOTIDE SEQUENCE</scope>
    <source>
        <strain evidence="2">MAFF235873</strain>
    </source>
</reference>
<keyword evidence="3" id="KW-1185">Reference proteome</keyword>
<evidence type="ECO:0000313" key="3">
    <source>
        <dbReference type="Proteomes" id="UP001232148"/>
    </source>
</evidence>
<feature type="compositionally biased region" description="Gly residues" evidence="1">
    <location>
        <begin position="21"/>
        <end position="30"/>
    </location>
</feature>
<evidence type="ECO:0000256" key="1">
    <source>
        <dbReference type="SAM" id="MobiDB-lite"/>
    </source>
</evidence>
<comment type="caution">
    <text evidence="2">The sequence shown here is derived from an EMBL/GenBank/DDBJ whole genome shotgun (WGS) entry which is preliminary data.</text>
</comment>
<dbReference type="Proteomes" id="UP001232148">
    <property type="component" value="Unassembled WGS sequence"/>
</dbReference>
<gene>
    <name evidence="2" type="ORF">LX32DRAFT_698398</name>
</gene>
<feature type="compositionally biased region" description="Basic and acidic residues" evidence="1">
    <location>
        <begin position="54"/>
        <end position="64"/>
    </location>
</feature>
<organism evidence="2 3">
    <name type="scientific">Colletotrichum zoysiae</name>
    <dbReference type="NCBI Taxonomy" id="1216348"/>
    <lineage>
        <taxon>Eukaryota</taxon>
        <taxon>Fungi</taxon>
        <taxon>Dikarya</taxon>
        <taxon>Ascomycota</taxon>
        <taxon>Pezizomycotina</taxon>
        <taxon>Sordariomycetes</taxon>
        <taxon>Hypocreomycetidae</taxon>
        <taxon>Glomerellales</taxon>
        <taxon>Glomerellaceae</taxon>
        <taxon>Colletotrichum</taxon>
        <taxon>Colletotrichum graminicola species complex</taxon>
    </lineage>
</organism>
<dbReference type="EMBL" id="MU843025">
    <property type="protein sequence ID" value="KAK2022799.1"/>
    <property type="molecule type" value="Genomic_DNA"/>
</dbReference>
<proteinExistence type="predicted"/>
<feature type="compositionally biased region" description="Basic and acidic residues" evidence="1">
    <location>
        <begin position="32"/>
        <end position="46"/>
    </location>
</feature>
<accession>A0AAD9LVL0</accession>
<feature type="region of interest" description="Disordered" evidence="1">
    <location>
        <begin position="21"/>
        <end position="64"/>
    </location>
</feature>
<sequence length="144" mass="16061">MPRNDRNDKRILAQNILGAAFGGGGGGGGNRAARELLEDVFGDQRNRNRTSNKPKAENEIESDEMRAKRLRAKANREEAKLVSMRKRAEARFAFEEAKQGLLEYLGVLEEGEGKEALKKHLRGLRHWPEGLEILQPAAATNQAK</sequence>
<name>A0AAD9LVL0_9PEZI</name>
<dbReference type="AlphaFoldDB" id="A0AAD9LVL0"/>